<dbReference type="RefSeq" id="WP_108977202.1">
    <property type="nucleotide sequence ID" value="NZ_BFBB01000008.1"/>
</dbReference>
<dbReference type="Gene3D" id="2.60.40.10">
    <property type="entry name" value="Immunoglobulins"/>
    <property type="match status" value="3"/>
</dbReference>
<evidence type="ECO:0000313" key="4">
    <source>
        <dbReference type="Proteomes" id="UP000245133"/>
    </source>
</evidence>
<evidence type="ECO:0000313" key="3">
    <source>
        <dbReference type="EMBL" id="GBF50963.1"/>
    </source>
</evidence>
<evidence type="ECO:0000256" key="1">
    <source>
        <dbReference type="SAM" id="MobiDB-lite"/>
    </source>
</evidence>
<dbReference type="AlphaFoldDB" id="A0A2P2E237"/>
<dbReference type="SUPFAM" id="SSF49265">
    <property type="entry name" value="Fibronectin type III"/>
    <property type="match status" value="1"/>
</dbReference>
<feature type="region of interest" description="Disordered" evidence="1">
    <location>
        <begin position="329"/>
        <end position="360"/>
    </location>
</feature>
<proteinExistence type="predicted"/>
<dbReference type="Pfam" id="PF00041">
    <property type="entry name" value="fn3"/>
    <property type="match status" value="1"/>
</dbReference>
<dbReference type="PROSITE" id="PS50853">
    <property type="entry name" value="FN3"/>
    <property type="match status" value="2"/>
</dbReference>
<dbReference type="SMART" id="SM00060">
    <property type="entry name" value="FN3"/>
    <property type="match status" value="2"/>
</dbReference>
<dbReference type="Proteomes" id="UP000245133">
    <property type="component" value="Unassembled WGS sequence"/>
</dbReference>
<feature type="domain" description="Fibronectin type-III" evidence="2">
    <location>
        <begin position="457"/>
        <end position="563"/>
    </location>
</feature>
<dbReference type="CDD" id="cd00063">
    <property type="entry name" value="FN3"/>
    <property type="match status" value="1"/>
</dbReference>
<protein>
    <submittedName>
        <fullName evidence="3">Fibronectin type III domain protein</fullName>
    </submittedName>
</protein>
<feature type="compositionally biased region" description="Polar residues" evidence="1">
    <location>
        <begin position="348"/>
        <end position="360"/>
    </location>
</feature>
<dbReference type="OrthoDB" id="310143at2"/>
<name>A0A2P2E237_9LEPT</name>
<reference evidence="3 4" key="1">
    <citation type="submission" date="2018-02" db="EMBL/GenBank/DDBJ databases">
        <title>Novel Leptospira species isolated from soil and water in Japan.</title>
        <authorList>
            <person name="Nakao R."/>
            <person name="Masuzawa T."/>
        </authorList>
    </citation>
    <scope>NUCLEOTIDE SEQUENCE [LARGE SCALE GENOMIC DNA]</scope>
    <source>
        <strain evidence="3 4">YH101</strain>
    </source>
</reference>
<keyword evidence="4" id="KW-1185">Reference proteome</keyword>
<comment type="caution">
    <text evidence="3">The sequence shown here is derived from an EMBL/GenBank/DDBJ whole genome shotgun (WGS) entry which is preliminary data.</text>
</comment>
<sequence length="952" mass="101485">MKRIILFPLLLLYTNCILSSLFDKTKVNAGSDGSGLLLLALGGASPNGISAGEPVGGGEVTSAGTTLRSSDGIITIDIPAGAVDETINFTISKITPESSVFPGSFLPTSDAYELLPSYRFKKPVNVSLALNTTSIQGLNLVKSKSLGFSFSSTSSIDNAGRFPSWTAHESKVEGDKVVFSTETFSIFGTATPPAGNQPPINSGAYYYFKPGCAYLPYMVRTQVIDPDGDTVHVYLITGPNNGGAAAIQMTREGLTNWYTANIPYEAMASSGIQMQVTATDSNGQTSFVPSSTIFKYPASSNDPIFIANYDRDQDNDGLLCAWERDNGRSDTNASDVGAATDSDGDGIPNSSDYTPNGEANPNIDSLQIFPAIVTMDISEKVIFGAMASLGGQYRYVNASYSATGIALDGNPVGSMLTATAPSTFQPSNPGTAGVVATVGARNATATVIVKDTRGPNNITNLSAYSISQNKIRLEWTAPGDDGVFGRASIYQIYRSTTVISNNTNCNGVLVNHGLTPKNSGLPERFDVPGLSPNTTYYFCIRAFDDSGNINAWAGTVSATTQSVPDIIPPSDIVSVSATSLGIDKVKLDWVSVGDDANVGIPAAYEIYRSTSPITNDNECRSAVEILNNVTPTAAGTPATFTVSNLADNTVFYFCVVAVDESGNYSKWNSLTTATTARANQAPVVSVVNVLTTINRNPVFFSGSSSSDPDAIACAANANNYVYSWTLLNKPPTSARTSADITGANTLNATFAPDVAGNYVLQLTFTDDKGVCGGTNKLSAKTTTLYADYIGYVNVSYEYATPAGYVYSVPVEGVDYERISQLESNLTPTECNQRPLNNLCVSSTYRLIPDTNGMQVQLYNPPVTDYYLMEQNGYAGIRDGFWTTADIGMPLRFDGNYFFNDPWPNGQLYKRVWNPTVTWTASGNVGFKTDAEWNALQQDVAAGTKRNLVGTRF</sequence>
<dbReference type="EMBL" id="BFBB01000008">
    <property type="protein sequence ID" value="GBF50963.1"/>
    <property type="molecule type" value="Genomic_DNA"/>
</dbReference>
<dbReference type="InterPro" id="IPR013783">
    <property type="entry name" value="Ig-like_fold"/>
</dbReference>
<evidence type="ECO:0000259" key="2">
    <source>
        <dbReference type="PROSITE" id="PS50853"/>
    </source>
</evidence>
<feature type="domain" description="Fibronectin type-III" evidence="2">
    <location>
        <begin position="568"/>
        <end position="678"/>
    </location>
</feature>
<accession>A0A2P2E237</accession>
<gene>
    <name evidence="3" type="ORF">LPTSP4_24940</name>
</gene>
<dbReference type="InterPro" id="IPR036116">
    <property type="entry name" value="FN3_sf"/>
</dbReference>
<organism evidence="3 4">
    <name type="scientific">Leptospira ryugenii</name>
    <dbReference type="NCBI Taxonomy" id="1917863"/>
    <lineage>
        <taxon>Bacteria</taxon>
        <taxon>Pseudomonadati</taxon>
        <taxon>Spirochaetota</taxon>
        <taxon>Spirochaetia</taxon>
        <taxon>Leptospirales</taxon>
        <taxon>Leptospiraceae</taxon>
        <taxon>Leptospira</taxon>
    </lineage>
</organism>
<dbReference type="InterPro" id="IPR003961">
    <property type="entry name" value="FN3_dom"/>
</dbReference>